<accession>A0A5F1YDI8</accession>
<dbReference type="AlphaFoldDB" id="A0A5F1YDI8"/>
<protein>
    <submittedName>
        <fullName evidence="1">Uncharacterized protein</fullName>
    </submittedName>
</protein>
<dbReference type="RefSeq" id="WP_135595559.1">
    <property type="nucleotide sequence ID" value="NZ_RQEZ01000086.1"/>
</dbReference>
<dbReference type="Proteomes" id="UP000298277">
    <property type="component" value="Unassembled WGS sequence"/>
</dbReference>
<evidence type="ECO:0000313" key="2">
    <source>
        <dbReference type="Proteomes" id="UP000298277"/>
    </source>
</evidence>
<evidence type="ECO:0000313" key="1">
    <source>
        <dbReference type="EMBL" id="TGK36187.1"/>
    </source>
</evidence>
<dbReference type="EMBL" id="RQFA01000024">
    <property type="protein sequence ID" value="TGK36187.1"/>
    <property type="molecule type" value="Genomic_DNA"/>
</dbReference>
<organism evidence="1 2">
    <name type="scientific">Leptospira gomenensis</name>
    <dbReference type="NCBI Taxonomy" id="2484974"/>
    <lineage>
        <taxon>Bacteria</taxon>
        <taxon>Pseudomonadati</taxon>
        <taxon>Spirochaetota</taxon>
        <taxon>Spirochaetia</taxon>
        <taxon>Leptospirales</taxon>
        <taxon>Leptospiraceae</taxon>
        <taxon>Leptospira</taxon>
    </lineage>
</organism>
<sequence>MYQVIRRGDLLPRWMTASDFVTQFKRLEGIPEPVRISWIESDYKKIAVEEDNVSGALLASWQNRVLRKNERTMKESA</sequence>
<gene>
    <name evidence="1" type="ORF">EHQ17_04540</name>
</gene>
<keyword evidence="2" id="KW-1185">Reference proteome</keyword>
<reference evidence="1" key="1">
    <citation type="journal article" date="2019" name="PLoS Negl. Trop. Dis.">
        <title>Revisiting the worldwide diversity of Leptospira species in the environment.</title>
        <authorList>
            <person name="Vincent A.T."/>
            <person name="Schiettekatte O."/>
            <person name="Bourhy P."/>
            <person name="Veyrier F.J."/>
            <person name="Picardeau M."/>
        </authorList>
    </citation>
    <scope>NUCLEOTIDE SEQUENCE [LARGE SCALE GENOMIC DNA]</scope>
    <source>
        <strain evidence="1">201800299</strain>
    </source>
</reference>
<proteinExistence type="predicted"/>
<name>A0A5F1YDI8_9LEPT</name>
<comment type="caution">
    <text evidence="1">The sequence shown here is derived from an EMBL/GenBank/DDBJ whole genome shotgun (WGS) entry which is preliminary data.</text>
</comment>